<organism evidence="1 2">
    <name type="scientific">Kribbella aluminosa</name>
    <dbReference type="NCBI Taxonomy" id="416017"/>
    <lineage>
        <taxon>Bacteria</taxon>
        <taxon>Bacillati</taxon>
        <taxon>Actinomycetota</taxon>
        <taxon>Actinomycetes</taxon>
        <taxon>Propionibacteriales</taxon>
        <taxon>Kribbellaceae</taxon>
        <taxon>Kribbella</taxon>
    </lineage>
</organism>
<dbReference type="InterPro" id="IPR036388">
    <property type="entry name" value="WH-like_DNA-bd_sf"/>
</dbReference>
<evidence type="ECO:0000313" key="2">
    <source>
        <dbReference type="Proteomes" id="UP000755585"/>
    </source>
</evidence>
<dbReference type="GO" id="GO:0000428">
    <property type="term" value="C:DNA-directed RNA polymerase complex"/>
    <property type="evidence" value="ECO:0007669"/>
    <property type="project" value="UniProtKB-KW"/>
</dbReference>
<dbReference type="SUPFAM" id="SSF88659">
    <property type="entry name" value="Sigma3 and sigma4 domains of RNA polymerase sigma factors"/>
    <property type="match status" value="1"/>
</dbReference>
<accession>A0ABS4UBL3</accession>
<dbReference type="RefSeq" id="WP_209692256.1">
    <property type="nucleotide sequence ID" value="NZ_BAAAVU010000028.1"/>
</dbReference>
<protein>
    <submittedName>
        <fullName evidence="1">DNA-directed RNA polymerase specialized sigma24 family protein</fullName>
    </submittedName>
</protein>
<sequence length="48" mass="5197">MIIELLYRRQTVSESAAALRIPPGTVKSRSFSALHALRAALEEGMTGP</sequence>
<gene>
    <name evidence="1" type="ORF">JOF29_000109</name>
</gene>
<proteinExistence type="predicted"/>
<keyword evidence="1" id="KW-0804">Transcription</keyword>
<evidence type="ECO:0000313" key="1">
    <source>
        <dbReference type="EMBL" id="MBP2349026.1"/>
    </source>
</evidence>
<keyword evidence="2" id="KW-1185">Reference proteome</keyword>
<name>A0ABS4UBL3_9ACTN</name>
<dbReference type="Gene3D" id="1.10.10.10">
    <property type="entry name" value="Winged helix-like DNA-binding domain superfamily/Winged helix DNA-binding domain"/>
    <property type="match status" value="1"/>
</dbReference>
<comment type="caution">
    <text evidence="1">The sequence shown here is derived from an EMBL/GenBank/DDBJ whole genome shotgun (WGS) entry which is preliminary data.</text>
</comment>
<keyword evidence="1" id="KW-0240">DNA-directed RNA polymerase</keyword>
<dbReference type="EMBL" id="JAGINT010000001">
    <property type="protein sequence ID" value="MBP2349026.1"/>
    <property type="molecule type" value="Genomic_DNA"/>
</dbReference>
<reference evidence="1 2" key="1">
    <citation type="submission" date="2021-03" db="EMBL/GenBank/DDBJ databases">
        <title>Sequencing the genomes of 1000 actinobacteria strains.</title>
        <authorList>
            <person name="Klenk H.-P."/>
        </authorList>
    </citation>
    <scope>NUCLEOTIDE SEQUENCE [LARGE SCALE GENOMIC DNA]</scope>
    <source>
        <strain evidence="1 2">DSM 18824</strain>
    </source>
</reference>
<dbReference type="Proteomes" id="UP000755585">
    <property type="component" value="Unassembled WGS sequence"/>
</dbReference>
<dbReference type="InterPro" id="IPR013324">
    <property type="entry name" value="RNA_pol_sigma_r3/r4-like"/>
</dbReference>